<dbReference type="PROSITE" id="PS51257">
    <property type="entry name" value="PROKAR_LIPOPROTEIN"/>
    <property type="match status" value="1"/>
</dbReference>
<evidence type="ECO:0000313" key="3">
    <source>
        <dbReference type="Proteomes" id="UP001220610"/>
    </source>
</evidence>
<proteinExistence type="predicted"/>
<dbReference type="SUPFAM" id="SSF49265">
    <property type="entry name" value="Fibronectin type III"/>
    <property type="match status" value="1"/>
</dbReference>
<dbReference type="InterPro" id="IPR036116">
    <property type="entry name" value="FN3_sf"/>
</dbReference>
<evidence type="ECO:0000313" key="2">
    <source>
        <dbReference type="EMBL" id="WEK35671.1"/>
    </source>
</evidence>
<dbReference type="Proteomes" id="UP001220610">
    <property type="component" value="Chromosome"/>
</dbReference>
<dbReference type="Pfam" id="PF16389">
    <property type="entry name" value="DUF4998"/>
    <property type="match status" value="1"/>
</dbReference>
<dbReference type="EMBL" id="CP119311">
    <property type="protein sequence ID" value="WEK35671.1"/>
    <property type="molecule type" value="Genomic_DNA"/>
</dbReference>
<dbReference type="InterPro" id="IPR013783">
    <property type="entry name" value="Ig-like_fold"/>
</dbReference>
<dbReference type="Gene3D" id="2.60.40.10">
    <property type="entry name" value="Immunoglobulins"/>
    <property type="match status" value="1"/>
</dbReference>
<protein>
    <submittedName>
        <fullName evidence="2">DUF4998 domain-containing protein</fullName>
    </submittedName>
</protein>
<evidence type="ECO:0000259" key="1">
    <source>
        <dbReference type="Pfam" id="PF16391"/>
    </source>
</evidence>
<reference evidence="2" key="1">
    <citation type="submission" date="2023-03" db="EMBL/GenBank/DDBJ databases">
        <title>Andean soil-derived lignocellulolytic bacterial consortium as a source of novel taxa and putative plastic-active enzymes.</title>
        <authorList>
            <person name="Diaz-Garcia L."/>
            <person name="Chuvochina M."/>
            <person name="Feuerriegel G."/>
            <person name="Bunk B."/>
            <person name="Sproer C."/>
            <person name="Streit W.R."/>
            <person name="Rodriguez L.M."/>
            <person name="Overmann J."/>
            <person name="Jimenez D.J."/>
        </authorList>
    </citation>
    <scope>NUCLEOTIDE SEQUENCE</scope>
    <source>
        <strain evidence="2">MAG 7</strain>
    </source>
</reference>
<dbReference type="InterPro" id="IPR008979">
    <property type="entry name" value="Galactose-bd-like_sf"/>
</dbReference>
<accession>A0AAJ5WRI9</accession>
<sequence>MKLYIGLVCCCVLLACSKKDKDYEHFLEGGEIVYPGVIANTSYRAGDQRVQLYWNPSPDPNVKEYHILWNNNQDSLVVPAATFNPKDTVRVTIPGLAEYVYSFTVYSYDQNGNRSIPMTVNNVRVYGPVYTNGLLNRAYNADNPYSVSVDGKLTLNFNQPDTINIHTAIRYTNRQDQLATVYIGPTDNSITIDDYKFGTSLDYRSAYVPMVRAIDTFNAPAYSEFPTVTAIVMMDKSKFAAMKLDNDVSDAWGWVMSNLWNGYSNESQGAGFHSADYTAPASFTFDMGQAASLKYFRLWSRASGYYNYGNLKTFELYGSNAPVQNGDWSAWTLMGHFTSHKPSGTPVGTVTEEDKAFQDAGESFDFPAGLPAYRYLRVKVIETWGSTNYCHLMELSFFTEL</sequence>
<dbReference type="AlphaFoldDB" id="A0AAJ5WRI9"/>
<dbReference type="Gene3D" id="2.60.120.260">
    <property type="entry name" value="Galactose-binding domain-like"/>
    <property type="match status" value="1"/>
</dbReference>
<dbReference type="Pfam" id="PF16391">
    <property type="entry name" value="DUF5000"/>
    <property type="match status" value="1"/>
</dbReference>
<feature type="domain" description="DUF5000" evidence="1">
    <location>
        <begin position="260"/>
        <end position="398"/>
    </location>
</feature>
<gene>
    <name evidence="2" type="ORF">P0Y53_24560</name>
</gene>
<name>A0AAJ5WRI9_9BACT</name>
<organism evidence="2 3">
    <name type="scientific">Candidatus Pseudobacter hemicellulosilyticus</name>
    <dbReference type="NCBI Taxonomy" id="3121375"/>
    <lineage>
        <taxon>Bacteria</taxon>
        <taxon>Pseudomonadati</taxon>
        <taxon>Bacteroidota</taxon>
        <taxon>Chitinophagia</taxon>
        <taxon>Chitinophagales</taxon>
        <taxon>Chitinophagaceae</taxon>
        <taxon>Pseudobacter</taxon>
    </lineage>
</organism>
<dbReference type="SUPFAM" id="SSF49785">
    <property type="entry name" value="Galactose-binding domain-like"/>
    <property type="match status" value="1"/>
</dbReference>
<dbReference type="InterPro" id="IPR032164">
    <property type="entry name" value="DUF5000"/>
</dbReference>